<feature type="domain" description="Nitroreductase" evidence="6">
    <location>
        <begin position="5"/>
        <end position="160"/>
    </location>
</feature>
<dbReference type="Proteomes" id="UP000757103">
    <property type="component" value="Unassembled WGS sequence"/>
</dbReference>
<sequence length="249" mass="28547">MINQLKERRTIRQYLDKEIDDSLLNELLETAFRAPTTGNMQVYSVVVTRQQENKERLAPAHFNQPTVTQAPVVLTFCADFNRFVKWCELNHAQPGYDNFQSFVTAAIDALLVAQQFCTAAELSGLGCCYLGTTTYNAPQIAEALHLPRLVIPITTLTVGYPAHTPAQVDRLPIEAIVHHESYRDYSPEDIQRLYAYKESLPENQQFIAENHKETLAQVFTDIRYTRENNELFSKIYLDFIVKQGFKLPE</sequence>
<dbReference type="GO" id="GO:0016491">
    <property type="term" value="F:oxidoreductase activity"/>
    <property type="evidence" value="ECO:0007669"/>
    <property type="project" value="UniProtKB-UniRule"/>
</dbReference>
<name>A0A921STZ4_9BACT</name>
<evidence type="ECO:0000256" key="1">
    <source>
        <dbReference type="ARBA" id="ARBA00008366"/>
    </source>
</evidence>
<accession>A0A921STZ4</accession>
<evidence type="ECO:0000256" key="4">
    <source>
        <dbReference type="ARBA" id="ARBA00023002"/>
    </source>
</evidence>
<dbReference type="EMBL" id="DYUD01000011">
    <property type="protein sequence ID" value="HJG88415.1"/>
    <property type="molecule type" value="Genomic_DNA"/>
</dbReference>
<dbReference type="PANTHER" id="PTHR43425:SF2">
    <property type="entry name" value="OXYGEN-INSENSITIVE NADPH NITROREDUCTASE"/>
    <property type="match status" value="1"/>
</dbReference>
<evidence type="ECO:0000256" key="3">
    <source>
        <dbReference type="ARBA" id="ARBA00022643"/>
    </source>
</evidence>
<dbReference type="PIRSF" id="PIRSF005426">
    <property type="entry name" value="Frp"/>
    <property type="match status" value="1"/>
</dbReference>
<dbReference type="InterPro" id="IPR029479">
    <property type="entry name" value="Nitroreductase"/>
</dbReference>
<dbReference type="SUPFAM" id="SSF55469">
    <property type="entry name" value="FMN-dependent nitroreductase-like"/>
    <property type="match status" value="1"/>
</dbReference>
<evidence type="ECO:0000313" key="7">
    <source>
        <dbReference type="EMBL" id="HJG88415.1"/>
    </source>
</evidence>
<evidence type="ECO:0000256" key="5">
    <source>
        <dbReference type="PIRNR" id="PIRNR005426"/>
    </source>
</evidence>
<dbReference type="RefSeq" id="WP_025277236.1">
    <property type="nucleotide sequence ID" value="NZ_CAKMIC010000005.1"/>
</dbReference>
<dbReference type="InterPro" id="IPR000415">
    <property type="entry name" value="Nitroreductase-like"/>
</dbReference>
<protein>
    <submittedName>
        <fullName evidence="7">NADPH-dependent oxidoreductase</fullName>
    </submittedName>
</protein>
<gene>
    <name evidence="7" type="ORF">K8U91_02910</name>
</gene>
<proteinExistence type="inferred from homology"/>
<dbReference type="InterPro" id="IPR016446">
    <property type="entry name" value="Flavin_OxRdtase_Frp"/>
</dbReference>
<dbReference type="Gene3D" id="3.40.109.10">
    <property type="entry name" value="NADH Oxidase"/>
    <property type="match status" value="1"/>
</dbReference>
<dbReference type="AlphaFoldDB" id="A0A921STZ4"/>
<comment type="caution">
    <text evidence="7">The sequence shown here is derived from an EMBL/GenBank/DDBJ whole genome shotgun (WGS) entry which is preliminary data.</text>
</comment>
<reference evidence="7" key="1">
    <citation type="journal article" date="2021" name="PeerJ">
        <title>Extensive microbial diversity within the chicken gut microbiome revealed by metagenomics and culture.</title>
        <authorList>
            <person name="Gilroy R."/>
            <person name="Ravi A."/>
            <person name="Getino M."/>
            <person name="Pursley I."/>
            <person name="Horton D.L."/>
            <person name="Alikhan N.F."/>
            <person name="Baker D."/>
            <person name="Gharbi K."/>
            <person name="Hall N."/>
            <person name="Watson M."/>
            <person name="Adriaenssens E.M."/>
            <person name="Foster-Nyarko E."/>
            <person name="Jarju S."/>
            <person name="Secka A."/>
            <person name="Antonio M."/>
            <person name="Oren A."/>
            <person name="Chaudhuri R.R."/>
            <person name="La Ragione R."/>
            <person name="Hildebrand F."/>
            <person name="Pallen M.J."/>
        </authorList>
    </citation>
    <scope>NUCLEOTIDE SEQUENCE</scope>
    <source>
        <strain evidence="7">CHK121-7720</strain>
    </source>
</reference>
<dbReference type="PANTHER" id="PTHR43425">
    <property type="entry name" value="OXYGEN-INSENSITIVE NADPH NITROREDUCTASE"/>
    <property type="match status" value="1"/>
</dbReference>
<keyword evidence="5" id="KW-0521">NADP</keyword>
<dbReference type="GeneID" id="90527873"/>
<keyword evidence="4 5" id="KW-0560">Oxidoreductase</keyword>
<evidence type="ECO:0000313" key="8">
    <source>
        <dbReference type="Proteomes" id="UP000757103"/>
    </source>
</evidence>
<comment type="similarity">
    <text evidence="1 5">Belongs to the flavin oxidoreductase frp family.</text>
</comment>
<keyword evidence="3 5" id="KW-0288">FMN</keyword>
<reference evidence="7" key="2">
    <citation type="submission" date="2021-09" db="EMBL/GenBank/DDBJ databases">
        <authorList>
            <person name="Gilroy R."/>
        </authorList>
    </citation>
    <scope>NUCLEOTIDE SEQUENCE</scope>
    <source>
        <strain evidence="7">CHK121-7720</strain>
    </source>
</reference>
<dbReference type="Pfam" id="PF00881">
    <property type="entry name" value="Nitroreductase"/>
    <property type="match status" value="1"/>
</dbReference>
<evidence type="ECO:0000256" key="2">
    <source>
        <dbReference type="ARBA" id="ARBA00022630"/>
    </source>
</evidence>
<evidence type="ECO:0000259" key="6">
    <source>
        <dbReference type="Pfam" id="PF00881"/>
    </source>
</evidence>
<dbReference type="CDD" id="cd02146">
    <property type="entry name" value="NfsA-like"/>
    <property type="match status" value="1"/>
</dbReference>
<organism evidence="7 8">
    <name type="scientific">Barnesiella viscericola</name>
    <dbReference type="NCBI Taxonomy" id="397865"/>
    <lineage>
        <taxon>Bacteria</taxon>
        <taxon>Pseudomonadati</taxon>
        <taxon>Bacteroidota</taxon>
        <taxon>Bacteroidia</taxon>
        <taxon>Bacteroidales</taxon>
        <taxon>Barnesiellaceae</taxon>
        <taxon>Barnesiella</taxon>
    </lineage>
</organism>
<keyword evidence="2 5" id="KW-0285">Flavoprotein</keyword>